<evidence type="ECO:0000259" key="1">
    <source>
        <dbReference type="SMART" id="SM00953"/>
    </source>
</evidence>
<gene>
    <name evidence="2" type="ORF">R1523_34320</name>
</gene>
<dbReference type="InterPro" id="IPR014914">
    <property type="entry name" value="RES_dom"/>
</dbReference>
<evidence type="ECO:0000313" key="3">
    <source>
        <dbReference type="Proteomes" id="UP001187203"/>
    </source>
</evidence>
<proteinExistence type="predicted"/>
<protein>
    <submittedName>
        <fullName evidence="2">RES family NAD+ phosphorylase</fullName>
    </submittedName>
</protein>
<name>A0ABU3YXZ8_9HYPH</name>
<dbReference type="Pfam" id="PF08808">
    <property type="entry name" value="RES"/>
    <property type="match status" value="1"/>
</dbReference>
<reference evidence="3" key="1">
    <citation type="journal article" date="2023" name="Int. J. Mol. Sci.">
        <title>Genomic and Metabolic Characterization of Plant Growth-Promoting Rhizobacteria Isolated from Nodules of Clovers Grown in Non-Farmed Soil.</title>
        <authorList>
            <person name="Wojcik M."/>
            <person name="Koper P."/>
            <person name="Zebracki K."/>
            <person name="Marczak M."/>
            <person name="Mazur A."/>
        </authorList>
    </citation>
    <scope>NUCLEOTIDE SEQUENCE [LARGE SCALE GENOMIC DNA]</scope>
    <source>
        <strain evidence="3">KB12</strain>
    </source>
</reference>
<dbReference type="RefSeq" id="WP_245494183.1">
    <property type="nucleotide sequence ID" value="NZ_JAWJWH010000033.1"/>
</dbReference>
<accession>A0ABU3YXZ8</accession>
<comment type="caution">
    <text evidence="2">The sequence shown here is derived from an EMBL/GenBank/DDBJ whole genome shotgun (WGS) entry which is preliminary data.</text>
</comment>
<dbReference type="EMBL" id="JAWJWI010000033">
    <property type="protein sequence ID" value="MDV4190542.1"/>
    <property type="molecule type" value="Genomic_DNA"/>
</dbReference>
<evidence type="ECO:0000313" key="2">
    <source>
        <dbReference type="EMBL" id="MDV4190542.1"/>
    </source>
</evidence>
<sequence>MQDDDDRRLCHECIGEAYLSDLVATAGVVATCTYCQNDEEPCFTLEQLADEIEGAFDRHYYRTSDQPNSYESMLQRDKESDYEFERHGELVVEVIAEAASISDDAAKDILEILEERHSDFDAAQIGEECEFDSESHYEWKDAQDHEYAREWRDIEYSLKSHSRYFNHSAEAFLSRLFSNLDGSKTRKGHPVVVIAGPEAEHKSFFRARVFHKSDDLDQALQRPDLHLGPPPAKFARAGRMNAHGISMFYGASDKGVALAEVRPPVGSRALIGEFELTRPVRLLDVSELHSVYVEGSIFDPGHVDRLGLAKFMQRLSDRITRPVMPDDETTEYLITQMIADYLARQPEPALDGILFPSVQCPGDHRNVVLFHHAARVDALPLPEGTELSSRQYMTDEDGDHSGYSVFERVPKPQPEAKPEKHAGGFGDFDIIFLSSQRPESDPREVTLRARTQSMTAHHVSGVAFTTDEYEVHRHRIERRDWQGTRAKTPPSDFDF</sequence>
<dbReference type="Proteomes" id="UP001187203">
    <property type="component" value="Unassembled WGS sequence"/>
</dbReference>
<feature type="domain" description="RES" evidence="1">
    <location>
        <begin position="223"/>
        <end position="383"/>
    </location>
</feature>
<keyword evidence="3" id="KW-1185">Reference proteome</keyword>
<organism evidence="2 3">
    <name type="scientific">Rhizobium brockwellii</name>
    <dbReference type="NCBI Taxonomy" id="3019932"/>
    <lineage>
        <taxon>Bacteria</taxon>
        <taxon>Pseudomonadati</taxon>
        <taxon>Pseudomonadota</taxon>
        <taxon>Alphaproteobacteria</taxon>
        <taxon>Hyphomicrobiales</taxon>
        <taxon>Rhizobiaceae</taxon>
        <taxon>Rhizobium/Agrobacterium group</taxon>
        <taxon>Rhizobium</taxon>
    </lineage>
</organism>
<dbReference type="SMART" id="SM00953">
    <property type="entry name" value="RES"/>
    <property type="match status" value="1"/>
</dbReference>